<dbReference type="Pfam" id="PF01425">
    <property type="entry name" value="Amidase"/>
    <property type="match status" value="1"/>
</dbReference>
<keyword evidence="3" id="KW-1185">Reference proteome</keyword>
<evidence type="ECO:0000259" key="1">
    <source>
        <dbReference type="Pfam" id="PF01425"/>
    </source>
</evidence>
<sequence length="519" mass="54275">MASPSPPFDPLVATASDLQKLPDGGTATSVDLVNVYLGQIEKHSRYGMRLNAIISTAPRDVILAAARALDEERRTSGKRGPLHGIPIVIKDNICTPSAGLPTTCGSYALVGATATQDSTIAQRLAKAGALIIGKANMSEWAAFKENMMTGGWSAVGGQTQSPYVRGGVLPNATALGHSTPAGSSSGSAVTVAAGFAPISIATESDGSLVCPAGRSGVYGLKLTIGAVPTDGCQANSVWIAGNGAMAKSVLDLSDTVSALLETTDSSPHLTGSWAGLRVGFVDFQVWKPLPVWVEQHDGFFQQLDELLESAIVKIQADGATVVRDVPLITHVELVEGTPLGDFSAVAGYQTREGFAKFMAGFEGTTVRTVEDLIQFNLDNAAIELPAEHPGQEIIIGAANNKMTVEEFAKYSVHVREKAATAVEALMKEHKIDVIIGSSDARLAGIAAAAGFPIGNVPLGFADFNGRAIGLSVLAPAGQELTILKVMSAWEKSLPKARVPPPMLVDWEKLVAGENINFRL</sequence>
<organism evidence="2 3">
    <name type="scientific">Cercophora newfieldiana</name>
    <dbReference type="NCBI Taxonomy" id="92897"/>
    <lineage>
        <taxon>Eukaryota</taxon>
        <taxon>Fungi</taxon>
        <taxon>Dikarya</taxon>
        <taxon>Ascomycota</taxon>
        <taxon>Pezizomycotina</taxon>
        <taxon>Sordariomycetes</taxon>
        <taxon>Sordariomycetidae</taxon>
        <taxon>Sordariales</taxon>
        <taxon>Lasiosphaeriaceae</taxon>
        <taxon>Cercophora</taxon>
    </lineage>
</organism>
<dbReference type="PANTHER" id="PTHR42678">
    <property type="entry name" value="AMIDASE"/>
    <property type="match status" value="1"/>
</dbReference>
<gene>
    <name evidence="2" type="ORF">B0T16DRAFT_511946</name>
</gene>
<feature type="domain" description="Amidase" evidence="1">
    <location>
        <begin position="36"/>
        <end position="483"/>
    </location>
</feature>
<reference evidence="2" key="1">
    <citation type="submission" date="2023-06" db="EMBL/GenBank/DDBJ databases">
        <title>Genome-scale phylogeny and comparative genomics of the fungal order Sordariales.</title>
        <authorList>
            <consortium name="Lawrence Berkeley National Laboratory"/>
            <person name="Hensen N."/>
            <person name="Bonometti L."/>
            <person name="Westerberg I."/>
            <person name="Brannstrom I.O."/>
            <person name="Guillou S."/>
            <person name="Cros-Aarteil S."/>
            <person name="Calhoun S."/>
            <person name="Haridas S."/>
            <person name="Kuo A."/>
            <person name="Mondo S."/>
            <person name="Pangilinan J."/>
            <person name="Riley R."/>
            <person name="Labutti K."/>
            <person name="Andreopoulos B."/>
            <person name="Lipzen A."/>
            <person name="Chen C."/>
            <person name="Yanf M."/>
            <person name="Daum C."/>
            <person name="Ng V."/>
            <person name="Clum A."/>
            <person name="Steindorff A."/>
            <person name="Ohm R."/>
            <person name="Martin F."/>
            <person name="Silar P."/>
            <person name="Natvig D."/>
            <person name="Lalanne C."/>
            <person name="Gautier V."/>
            <person name="Ament-Velasquez S.L."/>
            <person name="Kruys A."/>
            <person name="Hutchinson M.I."/>
            <person name="Powell A.J."/>
            <person name="Barry K."/>
            <person name="Miller A.N."/>
            <person name="Grigoriev I.V."/>
            <person name="Debuchy R."/>
            <person name="Gladieux P."/>
            <person name="Thoren M.H."/>
            <person name="Johannesson H."/>
        </authorList>
    </citation>
    <scope>NUCLEOTIDE SEQUENCE</scope>
    <source>
        <strain evidence="2">SMH2532-1</strain>
    </source>
</reference>
<accession>A0AA40CMK4</accession>
<comment type="caution">
    <text evidence="2">The sequence shown here is derived from an EMBL/GenBank/DDBJ whole genome shotgun (WGS) entry which is preliminary data.</text>
</comment>
<evidence type="ECO:0000313" key="2">
    <source>
        <dbReference type="EMBL" id="KAK0642923.1"/>
    </source>
</evidence>
<proteinExistence type="predicted"/>
<dbReference type="EMBL" id="JAULSV010000005">
    <property type="protein sequence ID" value="KAK0642923.1"/>
    <property type="molecule type" value="Genomic_DNA"/>
</dbReference>
<dbReference type="PANTHER" id="PTHR42678:SF34">
    <property type="entry name" value="OS04G0183300 PROTEIN"/>
    <property type="match status" value="1"/>
</dbReference>
<dbReference type="SUPFAM" id="SSF75304">
    <property type="entry name" value="Amidase signature (AS) enzymes"/>
    <property type="match status" value="1"/>
</dbReference>
<dbReference type="InterPro" id="IPR036928">
    <property type="entry name" value="AS_sf"/>
</dbReference>
<dbReference type="InterPro" id="IPR023631">
    <property type="entry name" value="Amidase_dom"/>
</dbReference>
<dbReference type="Gene3D" id="3.90.1300.10">
    <property type="entry name" value="Amidase signature (AS) domain"/>
    <property type="match status" value="1"/>
</dbReference>
<name>A0AA40CMK4_9PEZI</name>
<evidence type="ECO:0000313" key="3">
    <source>
        <dbReference type="Proteomes" id="UP001174936"/>
    </source>
</evidence>
<dbReference type="AlphaFoldDB" id="A0AA40CMK4"/>
<protein>
    <submittedName>
        <fullName evidence="2">Amidase signature domain-containing protein</fullName>
    </submittedName>
</protein>
<dbReference type="Proteomes" id="UP001174936">
    <property type="component" value="Unassembled WGS sequence"/>
</dbReference>